<dbReference type="EMBL" id="JAULSN010000003">
    <property type="protein sequence ID" value="KAK3376130.1"/>
    <property type="molecule type" value="Genomic_DNA"/>
</dbReference>
<protein>
    <submittedName>
        <fullName evidence="1">Uncharacterized protein</fullName>
    </submittedName>
</protein>
<reference evidence="1" key="2">
    <citation type="submission" date="2023-06" db="EMBL/GenBank/DDBJ databases">
        <authorList>
            <consortium name="Lawrence Berkeley National Laboratory"/>
            <person name="Haridas S."/>
            <person name="Hensen N."/>
            <person name="Bonometti L."/>
            <person name="Westerberg I."/>
            <person name="Brannstrom I.O."/>
            <person name="Guillou S."/>
            <person name="Cros-Aarteil S."/>
            <person name="Calhoun S."/>
            <person name="Kuo A."/>
            <person name="Mondo S."/>
            <person name="Pangilinan J."/>
            <person name="Riley R."/>
            <person name="Labutti K."/>
            <person name="Andreopoulos B."/>
            <person name="Lipzen A."/>
            <person name="Chen C."/>
            <person name="Yanf M."/>
            <person name="Daum C."/>
            <person name="Ng V."/>
            <person name="Clum A."/>
            <person name="Steindorff A."/>
            <person name="Ohm R."/>
            <person name="Martin F."/>
            <person name="Silar P."/>
            <person name="Natvig D."/>
            <person name="Lalanne C."/>
            <person name="Gautier V."/>
            <person name="Ament-Velasquez S.L."/>
            <person name="Kruys A."/>
            <person name="Hutchinson M.I."/>
            <person name="Powell A.J."/>
            <person name="Barry K."/>
            <person name="Miller A.N."/>
            <person name="Grigoriev I.V."/>
            <person name="Debuchy R."/>
            <person name="Gladieux P."/>
            <person name="Thoren M.H."/>
            <person name="Johannesson H."/>
        </authorList>
    </citation>
    <scope>NUCLEOTIDE SEQUENCE</scope>
    <source>
        <strain evidence="1">CBS 958.72</strain>
    </source>
</reference>
<sequence>MRNDRDSALKQIPNSTPEVVKVAERFGTKDVFDFMEKMNPEENPDHRKLVKTFGSRVFGHPDTTWNVRYPAWCWAPRSLPSSKDGMLTQRSSSGGVTVNNFVRNIFSCVGGIVVQPDWTFDQAVRAMAKDP</sequence>
<reference evidence="1" key="1">
    <citation type="journal article" date="2023" name="Mol. Phylogenet. Evol.">
        <title>Genome-scale phylogeny and comparative genomics of the fungal order Sordariales.</title>
        <authorList>
            <person name="Hensen N."/>
            <person name="Bonometti L."/>
            <person name="Westerberg I."/>
            <person name="Brannstrom I.O."/>
            <person name="Guillou S."/>
            <person name="Cros-Aarteil S."/>
            <person name="Calhoun S."/>
            <person name="Haridas S."/>
            <person name="Kuo A."/>
            <person name="Mondo S."/>
            <person name="Pangilinan J."/>
            <person name="Riley R."/>
            <person name="LaButti K."/>
            <person name="Andreopoulos B."/>
            <person name="Lipzen A."/>
            <person name="Chen C."/>
            <person name="Yan M."/>
            <person name="Daum C."/>
            <person name="Ng V."/>
            <person name="Clum A."/>
            <person name="Steindorff A."/>
            <person name="Ohm R.A."/>
            <person name="Martin F."/>
            <person name="Silar P."/>
            <person name="Natvig D.O."/>
            <person name="Lalanne C."/>
            <person name="Gautier V."/>
            <person name="Ament-Velasquez S.L."/>
            <person name="Kruys A."/>
            <person name="Hutchinson M.I."/>
            <person name="Powell A.J."/>
            <person name="Barry K."/>
            <person name="Miller A.N."/>
            <person name="Grigoriev I.V."/>
            <person name="Debuchy R."/>
            <person name="Gladieux P."/>
            <person name="Hiltunen Thoren M."/>
            <person name="Johannesson H."/>
        </authorList>
    </citation>
    <scope>NUCLEOTIDE SEQUENCE</scope>
    <source>
        <strain evidence="1">CBS 958.72</strain>
    </source>
</reference>
<name>A0AAE0KHX5_9PEZI</name>
<comment type="caution">
    <text evidence="1">The sequence shown here is derived from an EMBL/GenBank/DDBJ whole genome shotgun (WGS) entry which is preliminary data.</text>
</comment>
<dbReference type="AlphaFoldDB" id="A0AAE0KHX5"/>
<organism evidence="1 2">
    <name type="scientific">Lasiosphaeria ovina</name>
    <dbReference type="NCBI Taxonomy" id="92902"/>
    <lineage>
        <taxon>Eukaryota</taxon>
        <taxon>Fungi</taxon>
        <taxon>Dikarya</taxon>
        <taxon>Ascomycota</taxon>
        <taxon>Pezizomycotina</taxon>
        <taxon>Sordariomycetes</taxon>
        <taxon>Sordariomycetidae</taxon>
        <taxon>Sordariales</taxon>
        <taxon>Lasiosphaeriaceae</taxon>
        <taxon>Lasiosphaeria</taxon>
    </lineage>
</organism>
<dbReference type="Proteomes" id="UP001287356">
    <property type="component" value="Unassembled WGS sequence"/>
</dbReference>
<evidence type="ECO:0000313" key="1">
    <source>
        <dbReference type="EMBL" id="KAK3376130.1"/>
    </source>
</evidence>
<dbReference type="Gene3D" id="1.10.150.20">
    <property type="entry name" value="5' to 3' exonuclease, C-terminal subdomain"/>
    <property type="match status" value="1"/>
</dbReference>
<keyword evidence="2" id="KW-1185">Reference proteome</keyword>
<evidence type="ECO:0000313" key="2">
    <source>
        <dbReference type="Proteomes" id="UP001287356"/>
    </source>
</evidence>
<accession>A0AAE0KHX5</accession>
<proteinExistence type="predicted"/>
<gene>
    <name evidence="1" type="ORF">B0T24DRAFT_699259</name>
</gene>